<gene>
    <name evidence="8" type="primary">amrS</name>
    <name evidence="8" type="ORF">COX21_00275</name>
</gene>
<name>A0A2G9ZP08_9BACT</name>
<dbReference type="SFLD" id="SFLDG01101">
    <property type="entry name" value="Uncharacterised_Radical_SAM_Su"/>
    <property type="match status" value="1"/>
</dbReference>
<keyword evidence="2 6" id="KW-0949">S-adenosyl-L-methionine</keyword>
<comment type="caution">
    <text evidence="8">The sequence shown here is derived from an EMBL/GenBank/DDBJ whole genome shotgun (WGS) entry which is preliminary data.</text>
</comment>
<dbReference type="Gene3D" id="3.20.20.70">
    <property type="entry name" value="Aldolase class I"/>
    <property type="match status" value="1"/>
</dbReference>
<dbReference type="EMBL" id="PCSE01000009">
    <property type="protein sequence ID" value="PIP34915.1"/>
    <property type="molecule type" value="Genomic_DNA"/>
</dbReference>
<feature type="binding site" evidence="6">
    <location>
        <position position="81"/>
    </location>
    <ligand>
        <name>[4Fe-4S] cluster</name>
        <dbReference type="ChEBI" id="CHEBI:49883"/>
        <note>4Fe-4S-S-AdoMet</note>
    </ligand>
</feature>
<evidence type="ECO:0000256" key="1">
    <source>
        <dbReference type="ARBA" id="ARBA00022485"/>
    </source>
</evidence>
<dbReference type="PANTHER" id="PTHR30352:SF5">
    <property type="entry name" value="PYRUVATE FORMATE-LYASE 1-ACTIVATING ENZYME"/>
    <property type="match status" value="1"/>
</dbReference>
<dbReference type="GO" id="GO:0046872">
    <property type="term" value="F:metal ion binding"/>
    <property type="evidence" value="ECO:0007669"/>
    <property type="project" value="UniProtKB-KW"/>
</dbReference>
<feature type="binding site" evidence="6">
    <location>
        <position position="88"/>
    </location>
    <ligand>
        <name>[4Fe-4S] cluster</name>
        <dbReference type="ChEBI" id="CHEBI:49883"/>
        <note>4Fe-4S-S-AdoMet</note>
    </ligand>
</feature>
<dbReference type="GO" id="GO:0003824">
    <property type="term" value="F:catalytic activity"/>
    <property type="evidence" value="ECO:0007669"/>
    <property type="project" value="InterPro"/>
</dbReference>
<evidence type="ECO:0000256" key="6">
    <source>
        <dbReference type="PIRSR" id="PIRSR004869-50"/>
    </source>
</evidence>
<evidence type="ECO:0000256" key="4">
    <source>
        <dbReference type="ARBA" id="ARBA00023004"/>
    </source>
</evidence>
<protein>
    <submittedName>
        <fullName evidence="8">AmmeMemoRadiSam system radical SAM enzyme</fullName>
    </submittedName>
</protein>
<feature type="binding site" evidence="6">
    <location>
        <position position="85"/>
    </location>
    <ligand>
        <name>[4Fe-4S] cluster</name>
        <dbReference type="ChEBI" id="CHEBI:49883"/>
        <note>4Fe-4S-S-AdoMet</note>
    </ligand>
</feature>
<dbReference type="SUPFAM" id="SSF102114">
    <property type="entry name" value="Radical SAM enzymes"/>
    <property type="match status" value="1"/>
</dbReference>
<keyword evidence="1" id="KW-0004">4Fe-4S</keyword>
<dbReference type="InterPro" id="IPR016431">
    <property type="entry name" value="Pyrv-formate_lyase-activ_prd"/>
</dbReference>
<dbReference type="InterPro" id="IPR007197">
    <property type="entry name" value="rSAM"/>
</dbReference>
<dbReference type="CDD" id="cd01335">
    <property type="entry name" value="Radical_SAM"/>
    <property type="match status" value="1"/>
</dbReference>
<feature type="domain" description="Radical SAM core" evidence="7">
    <location>
        <begin position="66"/>
        <end position="296"/>
    </location>
</feature>
<sequence>MKEAINYRNIGDRVECRTCHHFCRIPVGSTGLCGWRQNIGGKLYLLSYGRAAAAQIDPIEKKPLFHFLPGSSTYSFGTLGCNFRCANCQNYDLSQSRPSGKTEDSDKISWGIDLTPAEIVANALKAKCLSIAYTYNEPTVFLEYALDTMKLAKAQGLKNVWVSNGFMSPETLTLILPYLDAINIDIKSFDDEFYQTYCGARLKPILENCRRLVKAKIWLEITTLIIPTLSDQEELLSQIARFIKQELGEFVPWHISAFSGEISWKLKHLPETPVAAVKRAYAIGREEGLKYIYTGNIWEDGAANTFCPACSRIAIKRDGYDIKRLDRNGCCRNCGEKIEGLF</sequence>
<dbReference type="GO" id="GO:0051539">
    <property type="term" value="F:4 iron, 4 sulfur cluster binding"/>
    <property type="evidence" value="ECO:0007669"/>
    <property type="project" value="UniProtKB-KW"/>
</dbReference>
<dbReference type="InterPro" id="IPR034457">
    <property type="entry name" value="Organic_radical-activating"/>
</dbReference>
<dbReference type="Pfam" id="PF04055">
    <property type="entry name" value="Radical_SAM"/>
    <property type="match status" value="1"/>
</dbReference>
<accession>A0A2G9ZP08</accession>
<dbReference type="InterPro" id="IPR013785">
    <property type="entry name" value="Aldolase_TIM"/>
</dbReference>
<dbReference type="InterPro" id="IPR058240">
    <property type="entry name" value="rSAM_sf"/>
</dbReference>
<dbReference type="AlphaFoldDB" id="A0A2G9ZP08"/>
<reference evidence="8 9" key="1">
    <citation type="submission" date="2017-09" db="EMBL/GenBank/DDBJ databases">
        <title>Depth-based differentiation of microbial function through sediment-hosted aquifers and enrichment of novel symbionts in the deep terrestrial subsurface.</title>
        <authorList>
            <person name="Probst A.J."/>
            <person name="Ladd B."/>
            <person name="Jarett J.K."/>
            <person name="Geller-Mcgrath D.E."/>
            <person name="Sieber C.M."/>
            <person name="Emerson J.B."/>
            <person name="Anantharaman K."/>
            <person name="Thomas B.C."/>
            <person name="Malmstrom R."/>
            <person name="Stieglmeier M."/>
            <person name="Klingl A."/>
            <person name="Woyke T."/>
            <person name="Ryan C.M."/>
            <person name="Banfield J.F."/>
        </authorList>
    </citation>
    <scope>NUCLEOTIDE SEQUENCE [LARGE SCALE GENOMIC DNA]</scope>
    <source>
        <strain evidence="8">CG23_combo_of_CG06-09_8_20_14_all_41_10</strain>
    </source>
</reference>
<organism evidence="8 9">
    <name type="scientific">Candidatus Falkowbacteria bacterium CG23_combo_of_CG06-09_8_20_14_all_41_10</name>
    <dbReference type="NCBI Taxonomy" id="1974571"/>
    <lineage>
        <taxon>Bacteria</taxon>
        <taxon>Candidatus Falkowiibacteriota</taxon>
    </lineage>
</organism>
<evidence type="ECO:0000259" key="7">
    <source>
        <dbReference type="PROSITE" id="PS51918"/>
    </source>
</evidence>
<dbReference type="PIRSF" id="PIRSF004869">
    <property type="entry name" value="PflX_prd"/>
    <property type="match status" value="1"/>
</dbReference>
<dbReference type="PROSITE" id="PS51918">
    <property type="entry name" value="RADICAL_SAM"/>
    <property type="match status" value="1"/>
</dbReference>
<evidence type="ECO:0000313" key="9">
    <source>
        <dbReference type="Proteomes" id="UP000231408"/>
    </source>
</evidence>
<evidence type="ECO:0000256" key="2">
    <source>
        <dbReference type="ARBA" id="ARBA00022691"/>
    </source>
</evidence>
<keyword evidence="5 6" id="KW-0411">Iron-sulfur</keyword>
<dbReference type="PANTHER" id="PTHR30352">
    <property type="entry name" value="PYRUVATE FORMATE-LYASE-ACTIVATING ENZYME"/>
    <property type="match status" value="1"/>
</dbReference>
<evidence type="ECO:0000256" key="3">
    <source>
        <dbReference type="ARBA" id="ARBA00022723"/>
    </source>
</evidence>
<keyword evidence="4 6" id="KW-0408">Iron</keyword>
<evidence type="ECO:0000313" key="8">
    <source>
        <dbReference type="EMBL" id="PIP34915.1"/>
    </source>
</evidence>
<dbReference type="Proteomes" id="UP000231408">
    <property type="component" value="Unassembled WGS sequence"/>
</dbReference>
<dbReference type="InterPro" id="IPR027596">
    <property type="entry name" value="AmmeMemoSam_rS"/>
</dbReference>
<keyword evidence="3 6" id="KW-0479">Metal-binding</keyword>
<dbReference type="SFLD" id="SFLDS00029">
    <property type="entry name" value="Radical_SAM"/>
    <property type="match status" value="1"/>
</dbReference>
<comment type="cofactor">
    <cofactor evidence="6">
        <name>[4Fe-4S] cluster</name>
        <dbReference type="ChEBI" id="CHEBI:49883"/>
    </cofactor>
    <text evidence="6">Binds 1 [4Fe-4S] cluster. The cluster is coordinated with 3 cysteines and an exchangeable S-adenosyl-L-methionine.</text>
</comment>
<dbReference type="NCBIfam" id="TIGR04337">
    <property type="entry name" value="AmmeMemoSam_rS"/>
    <property type="match status" value="1"/>
</dbReference>
<evidence type="ECO:0000256" key="5">
    <source>
        <dbReference type="ARBA" id="ARBA00023014"/>
    </source>
</evidence>
<proteinExistence type="predicted"/>